<evidence type="ECO:0000313" key="1">
    <source>
        <dbReference type="EMBL" id="JAH92573.1"/>
    </source>
</evidence>
<organism evidence="1">
    <name type="scientific">Anguilla anguilla</name>
    <name type="common">European freshwater eel</name>
    <name type="synonym">Muraena anguilla</name>
    <dbReference type="NCBI Taxonomy" id="7936"/>
    <lineage>
        <taxon>Eukaryota</taxon>
        <taxon>Metazoa</taxon>
        <taxon>Chordata</taxon>
        <taxon>Craniata</taxon>
        <taxon>Vertebrata</taxon>
        <taxon>Euteleostomi</taxon>
        <taxon>Actinopterygii</taxon>
        <taxon>Neopterygii</taxon>
        <taxon>Teleostei</taxon>
        <taxon>Anguilliformes</taxon>
        <taxon>Anguillidae</taxon>
        <taxon>Anguilla</taxon>
    </lineage>
</organism>
<reference evidence="1" key="1">
    <citation type="submission" date="2014-11" db="EMBL/GenBank/DDBJ databases">
        <authorList>
            <person name="Amaro Gonzalez C."/>
        </authorList>
    </citation>
    <scope>NUCLEOTIDE SEQUENCE</scope>
</reference>
<protein>
    <submittedName>
        <fullName evidence="1">Uncharacterized protein</fullName>
    </submittedName>
</protein>
<proteinExistence type="predicted"/>
<accession>A0A0E9WSV4</accession>
<reference evidence="1" key="2">
    <citation type="journal article" date="2015" name="Fish Shellfish Immunol.">
        <title>Early steps in the European eel (Anguilla anguilla)-Vibrio vulnificus interaction in the gills: Role of the RtxA13 toxin.</title>
        <authorList>
            <person name="Callol A."/>
            <person name="Pajuelo D."/>
            <person name="Ebbesson L."/>
            <person name="Teles M."/>
            <person name="MacKenzie S."/>
            <person name="Amaro C."/>
        </authorList>
    </citation>
    <scope>NUCLEOTIDE SEQUENCE</scope>
</reference>
<name>A0A0E9WSV4_ANGAN</name>
<sequence>MSRDLSRGGASSTLHQLLILYRQFSQLAAQPFMKFQVLGYTAVQAHSLSLRKLCFLVVGGHTLPVAGIGHAIVHVRHHFDFQLRRQLLRLHGIHLHVSASPNLPRTHPGDNPSLYRAST</sequence>
<dbReference type="AlphaFoldDB" id="A0A0E9WSV4"/>
<dbReference type="EMBL" id="GBXM01016004">
    <property type="protein sequence ID" value="JAH92573.1"/>
    <property type="molecule type" value="Transcribed_RNA"/>
</dbReference>